<protein>
    <submittedName>
        <fullName evidence="3">Potassium transporter KtrA</fullName>
    </submittedName>
</protein>
<dbReference type="Pfam" id="PF02080">
    <property type="entry name" value="TrkA_C"/>
    <property type="match status" value="1"/>
</dbReference>
<dbReference type="AlphaFoldDB" id="A0A367UFR8"/>
<dbReference type="EMBL" id="JPWA01000009">
    <property type="protein sequence ID" value="RCK06154.1"/>
    <property type="molecule type" value="Genomic_DNA"/>
</dbReference>
<keyword evidence="4" id="KW-1185">Reference proteome</keyword>
<evidence type="ECO:0000259" key="2">
    <source>
        <dbReference type="PROSITE" id="PS51202"/>
    </source>
</evidence>
<dbReference type="Gene3D" id="3.40.50.720">
    <property type="entry name" value="NAD(P)-binding Rossmann-like Domain"/>
    <property type="match status" value="1"/>
</dbReference>
<dbReference type="GO" id="GO:0006813">
    <property type="term" value="P:potassium ion transport"/>
    <property type="evidence" value="ECO:0007669"/>
    <property type="project" value="InterPro"/>
</dbReference>
<dbReference type="RefSeq" id="WP_114121623.1">
    <property type="nucleotide sequence ID" value="NZ_JPWA01000009.1"/>
</dbReference>
<dbReference type="PROSITE" id="PS51202">
    <property type="entry name" value="RCK_C"/>
    <property type="match status" value="1"/>
</dbReference>
<sequence>MAPKTEKKRNRTFVIIGLGTVGSTVATDLARSGNHVLGIDINEKSVAALSDVLSEAIIADGRDEEALREAGVDKYDVALIAIGEDLEANILCTMNVKMLGVKTVWVKAINKTHHRILTKLEPDRVILPEQEIGQHIAQKLHNPAVRDYLSLGNGMHVINLEVPESMAGKTIKSLDLEKSHELRCLGILRGSEFIGCDTGTVTMEASDKILILGRRQNLRDFSDGI</sequence>
<dbReference type="SUPFAM" id="SSF51735">
    <property type="entry name" value="NAD(P)-binding Rossmann-fold domains"/>
    <property type="match status" value="1"/>
</dbReference>
<evidence type="ECO:0000313" key="3">
    <source>
        <dbReference type="EMBL" id="RCK06154.1"/>
    </source>
</evidence>
<feature type="domain" description="RCK N-terminal" evidence="1">
    <location>
        <begin position="10"/>
        <end position="126"/>
    </location>
</feature>
<proteinExistence type="predicted"/>
<feature type="domain" description="RCK C-terminal" evidence="2">
    <location>
        <begin position="146"/>
        <end position="225"/>
    </location>
</feature>
<accession>A0A367UFR8</accession>
<reference evidence="3 4" key="1">
    <citation type="submission" date="2014-07" db="EMBL/GenBank/DDBJ databases">
        <title>Draft genome sequence of Thalassospira xianhensis P-4 (MCCC 1A02616).</title>
        <authorList>
            <person name="Lai Q."/>
            <person name="Shao Z."/>
        </authorList>
    </citation>
    <scope>NUCLEOTIDE SEQUENCE [LARGE SCALE GENOMIC DNA]</scope>
    <source>
        <strain evidence="3 4">MCCC 1A02616</strain>
    </source>
</reference>
<dbReference type="PANTHER" id="PTHR43833:SF7">
    <property type="entry name" value="KTR SYSTEM POTASSIUM UPTAKE PROTEIN C"/>
    <property type="match status" value="1"/>
</dbReference>
<gene>
    <name evidence="3" type="ORF">TH5_09485</name>
</gene>
<name>A0A367UFR8_9PROT</name>
<dbReference type="PROSITE" id="PS51201">
    <property type="entry name" value="RCK_N"/>
    <property type="match status" value="1"/>
</dbReference>
<evidence type="ECO:0000313" key="4">
    <source>
        <dbReference type="Proteomes" id="UP000252419"/>
    </source>
</evidence>
<dbReference type="Proteomes" id="UP000252419">
    <property type="component" value="Unassembled WGS sequence"/>
</dbReference>
<dbReference type="SUPFAM" id="SSF116726">
    <property type="entry name" value="TrkA C-terminal domain-like"/>
    <property type="match status" value="1"/>
</dbReference>
<dbReference type="Pfam" id="PF02254">
    <property type="entry name" value="TrkA_N"/>
    <property type="match status" value="1"/>
</dbReference>
<organism evidence="3 4">
    <name type="scientific">Thalassospira xianhensis MCCC 1A02616</name>
    <dbReference type="NCBI Taxonomy" id="1177929"/>
    <lineage>
        <taxon>Bacteria</taxon>
        <taxon>Pseudomonadati</taxon>
        <taxon>Pseudomonadota</taxon>
        <taxon>Alphaproteobacteria</taxon>
        <taxon>Rhodospirillales</taxon>
        <taxon>Thalassospiraceae</taxon>
        <taxon>Thalassospira</taxon>
    </lineage>
</organism>
<dbReference type="InterPro" id="IPR036291">
    <property type="entry name" value="NAD(P)-bd_dom_sf"/>
</dbReference>
<dbReference type="InterPro" id="IPR003148">
    <property type="entry name" value="RCK_N"/>
</dbReference>
<evidence type="ECO:0000259" key="1">
    <source>
        <dbReference type="PROSITE" id="PS51201"/>
    </source>
</evidence>
<dbReference type="PANTHER" id="PTHR43833">
    <property type="entry name" value="POTASSIUM CHANNEL PROTEIN 2-RELATED-RELATED"/>
    <property type="match status" value="1"/>
</dbReference>
<dbReference type="InterPro" id="IPR050721">
    <property type="entry name" value="Trk_Ktr_HKT_K-transport"/>
</dbReference>
<comment type="caution">
    <text evidence="3">The sequence shown here is derived from an EMBL/GenBank/DDBJ whole genome shotgun (WGS) entry which is preliminary data.</text>
</comment>
<dbReference type="GO" id="GO:0008324">
    <property type="term" value="F:monoatomic cation transmembrane transporter activity"/>
    <property type="evidence" value="ECO:0007669"/>
    <property type="project" value="InterPro"/>
</dbReference>
<dbReference type="Gene3D" id="3.30.70.1450">
    <property type="entry name" value="Regulator of K+ conductance, C-terminal domain"/>
    <property type="match status" value="1"/>
</dbReference>
<dbReference type="InterPro" id="IPR036721">
    <property type="entry name" value="RCK_C_sf"/>
</dbReference>
<dbReference type="InterPro" id="IPR006037">
    <property type="entry name" value="RCK_C"/>
</dbReference>